<evidence type="ECO:0000313" key="2">
    <source>
        <dbReference type="Proteomes" id="UP000535509"/>
    </source>
</evidence>
<dbReference type="Gene3D" id="3.20.20.450">
    <property type="entry name" value="EAL domain"/>
    <property type="match status" value="1"/>
</dbReference>
<dbReference type="InterPro" id="IPR001633">
    <property type="entry name" value="EAL_dom"/>
</dbReference>
<dbReference type="GO" id="GO:0071111">
    <property type="term" value="F:cyclic-guanylate-specific phosphodiesterase activity"/>
    <property type="evidence" value="ECO:0007669"/>
    <property type="project" value="InterPro"/>
</dbReference>
<accession>A0A5L4XNM4</accession>
<dbReference type="AlphaFoldDB" id="A0A5L4XNM4"/>
<protein>
    <submittedName>
        <fullName evidence="1">GGDEF domain-containing protein</fullName>
    </submittedName>
</protein>
<dbReference type="RefSeq" id="WP_011731884.1">
    <property type="nucleotide sequence ID" value="NZ_AACKKU020000013.1"/>
</dbReference>
<dbReference type="InterPro" id="IPR035919">
    <property type="entry name" value="EAL_sf"/>
</dbReference>
<sequence>MLDKMSNKVLIAPLILIIFLFLIANFALFYMKFVEIYDTNGTSNYYKYSKSTIEFVKNYIDGANDEDSINKRLKSLDFLFLKGVVLDINGSKFETKYKFGNDLSEFDVLSEYPDAKDKLKNTNNPFFAKKILLNNKVEISYIEKIDENRAIGYEKIMPFKINTIYSKEFLEWFYTNMLFSLIAGVIFMITAVCIMLKFYFMLKKTMRLDNIEMKRINRLLEIKNRALKKELYIDNLTNMPSRYKLERDIADLKHPRIIVIDIDDFSNISDYYGDMIANRVLIEVSSAIKEFAKINGLSAYNFRLDKFVLLEDSEFDIDRYEAIANDLIDKFKGYIIRINDEYGENILIEICCSIGFCLDYKDPIKKALMALKRAKQEHKDYLCYFTYMDTTKEYIRRKRHSHIISKAIMNNQVVPYFQPIFDKDKNVIKYEALVRIVNNEDGVLLPGIFIKDSKLIKRYAYITKTIIEKCFLQAKLNPNVVISVNISIGDMIDGDVSAFIIEKLSEMQVAKQIVFEVLEDENMEDPDRVKSFIDKVRRMGSKIAIDDFGSGYSNFSYILKIKPDYLKIDGSIIKRVSTQEDSYIVVSAIVAFAKKLGIKTIAEFVYNESIFKRCIEIGVDEFQGFYLGEPNDKFID</sequence>
<dbReference type="EMBL" id="AABTCC010000015">
    <property type="protein sequence ID" value="EAI8859323.1"/>
    <property type="molecule type" value="Genomic_DNA"/>
</dbReference>
<organism evidence="1 2">
    <name type="scientific">Campylobacter fetus</name>
    <dbReference type="NCBI Taxonomy" id="196"/>
    <lineage>
        <taxon>Bacteria</taxon>
        <taxon>Pseudomonadati</taxon>
        <taxon>Campylobacterota</taxon>
        <taxon>Epsilonproteobacteria</taxon>
        <taxon>Campylobacterales</taxon>
        <taxon>Campylobacteraceae</taxon>
        <taxon>Campylobacter</taxon>
    </lineage>
</organism>
<reference evidence="1 2" key="1">
    <citation type="submission" date="2018-06" db="EMBL/GenBank/DDBJ databases">
        <authorList>
            <consortium name="PulseNet: The National Subtyping Network for Foodborne Disease Surveillance"/>
            <person name="Tarr C.L."/>
            <person name="Trees E."/>
            <person name="Katz L.S."/>
            <person name="Carleton-Romer H.A."/>
            <person name="Stroika S."/>
            <person name="Kucerova Z."/>
            <person name="Roache K.F."/>
            <person name="Sabol A.L."/>
            <person name="Besser J."/>
            <person name="Gerner-Smidt P."/>
        </authorList>
    </citation>
    <scope>NUCLEOTIDE SEQUENCE [LARGE SCALE GENOMIC DNA]</scope>
    <source>
        <strain evidence="1 2">PNUSAC001503</strain>
    </source>
</reference>
<dbReference type="PROSITE" id="PS50883">
    <property type="entry name" value="EAL"/>
    <property type="match status" value="1"/>
</dbReference>
<dbReference type="Proteomes" id="UP000535509">
    <property type="component" value="Unassembled WGS sequence"/>
</dbReference>
<dbReference type="PANTHER" id="PTHR33121:SF70">
    <property type="entry name" value="SIGNALING PROTEIN YKOW"/>
    <property type="match status" value="1"/>
</dbReference>
<dbReference type="InterPro" id="IPR050706">
    <property type="entry name" value="Cyclic-di-GMP_PDE-like"/>
</dbReference>
<dbReference type="PANTHER" id="PTHR33121">
    <property type="entry name" value="CYCLIC DI-GMP PHOSPHODIESTERASE PDEF"/>
    <property type="match status" value="1"/>
</dbReference>
<dbReference type="InterPro" id="IPR029787">
    <property type="entry name" value="Nucleotide_cyclase"/>
</dbReference>
<proteinExistence type="predicted"/>
<evidence type="ECO:0000313" key="1">
    <source>
        <dbReference type="EMBL" id="EAI8859323.1"/>
    </source>
</evidence>
<dbReference type="InterPro" id="IPR000160">
    <property type="entry name" value="GGDEF_dom"/>
</dbReference>
<dbReference type="InterPro" id="IPR043128">
    <property type="entry name" value="Rev_trsase/Diguanyl_cyclase"/>
</dbReference>
<name>A0A5L4XNM4_CAMFE</name>
<gene>
    <name evidence="1" type="ORF">CX802_05675</name>
</gene>
<dbReference type="SMART" id="SM00267">
    <property type="entry name" value="GGDEF"/>
    <property type="match status" value="1"/>
</dbReference>
<dbReference type="Pfam" id="PF00563">
    <property type="entry name" value="EAL"/>
    <property type="match status" value="1"/>
</dbReference>
<dbReference type="SUPFAM" id="SSF141868">
    <property type="entry name" value="EAL domain-like"/>
    <property type="match status" value="1"/>
</dbReference>
<dbReference type="Gene3D" id="3.30.70.270">
    <property type="match status" value="1"/>
</dbReference>
<dbReference type="SUPFAM" id="SSF55073">
    <property type="entry name" value="Nucleotide cyclase"/>
    <property type="match status" value="1"/>
</dbReference>
<dbReference type="SMART" id="SM00052">
    <property type="entry name" value="EAL"/>
    <property type="match status" value="1"/>
</dbReference>
<comment type="caution">
    <text evidence="1">The sequence shown here is derived from an EMBL/GenBank/DDBJ whole genome shotgun (WGS) entry which is preliminary data.</text>
</comment>
<dbReference type="PROSITE" id="PS50887">
    <property type="entry name" value="GGDEF"/>
    <property type="match status" value="1"/>
</dbReference>
<dbReference type="OMA" id="YSATWAR"/>
<dbReference type="CDD" id="cd01948">
    <property type="entry name" value="EAL"/>
    <property type="match status" value="1"/>
</dbReference>
<dbReference type="Pfam" id="PF00990">
    <property type="entry name" value="GGDEF"/>
    <property type="match status" value="1"/>
</dbReference>
<keyword evidence="2" id="KW-1185">Reference proteome</keyword>